<dbReference type="PANTHER" id="PTHR39156">
    <property type="entry name" value="RIBONUCLEASE M5"/>
    <property type="match status" value="1"/>
</dbReference>
<evidence type="ECO:0000313" key="2">
    <source>
        <dbReference type="EMBL" id="MFC4303858.1"/>
    </source>
</evidence>
<gene>
    <name evidence="2" type="ORF">ACFO1S_10425</name>
</gene>
<dbReference type="PANTHER" id="PTHR39156:SF2">
    <property type="entry name" value="DNA PRIMASE (BACTERIAL TYPE) AND SMALL PRIMASE-LIKE PROTEINS"/>
    <property type="match status" value="1"/>
</dbReference>
<proteinExistence type="predicted"/>
<evidence type="ECO:0000259" key="1">
    <source>
        <dbReference type="PROSITE" id="PS50880"/>
    </source>
</evidence>
<evidence type="ECO:0000313" key="3">
    <source>
        <dbReference type="Proteomes" id="UP001595755"/>
    </source>
</evidence>
<dbReference type="Gene3D" id="3.40.1360.10">
    <property type="match status" value="1"/>
</dbReference>
<dbReference type="SUPFAM" id="SSF110455">
    <property type="entry name" value="Toprim domain"/>
    <property type="match status" value="1"/>
</dbReference>
<accession>A0ABV8SAE1</accession>
<dbReference type="InterPro" id="IPR006171">
    <property type="entry name" value="TOPRIM_dom"/>
</dbReference>
<comment type="caution">
    <text evidence="2">The sequence shown here is derived from an EMBL/GenBank/DDBJ whole genome shotgun (WGS) entry which is preliminary data.</text>
</comment>
<protein>
    <submittedName>
        <fullName evidence="2">DNA primase</fullName>
    </submittedName>
</protein>
<reference evidence="3" key="1">
    <citation type="journal article" date="2019" name="Int. J. Syst. Evol. Microbiol.">
        <title>The Global Catalogue of Microorganisms (GCM) 10K type strain sequencing project: providing services to taxonomists for standard genome sequencing and annotation.</title>
        <authorList>
            <consortium name="The Broad Institute Genomics Platform"/>
            <consortium name="The Broad Institute Genome Sequencing Center for Infectious Disease"/>
            <person name="Wu L."/>
            <person name="Ma J."/>
        </authorList>
    </citation>
    <scope>NUCLEOTIDE SEQUENCE [LARGE SCALE GENOMIC DNA]</scope>
    <source>
        <strain evidence="3">CGMCC 4.1641</strain>
    </source>
</reference>
<sequence length="117" mass="13323">MHIAIIVEGKNDKSRLSRVLSPEIPIHCTFGTLGTDRIEALRKEIGDRHVYLFTDHDASGRRIRGILRDVFPDADHIHTRRGYKGVEGTPEEYLIQQLEKAGLEEFIVYPEPGAPFE</sequence>
<dbReference type="SMART" id="SM00493">
    <property type="entry name" value="TOPRIM"/>
    <property type="match status" value="1"/>
</dbReference>
<keyword evidence="3" id="KW-1185">Reference proteome</keyword>
<dbReference type="EMBL" id="JBHSED010000015">
    <property type="protein sequence ID" value="MFC4303858.1"/>
    <property type="molecule type" value="Genomic_DNA"/>
</dbReference>
<name>A0ABV8SAE1_9BACL</name>
<feature type="domain" description="Toprim" evidence="1">
    <location>
        <begin position="2"/>
        <end position="86"/>
    </location>
</feature>
<organism evidence="2 3">
    <name type="scientific">Cohnella boryungensis</name>
    <dbReference type="NCBI Taxonomy" id="768479"/>
    <lineage>
        <taxon>Bacteria</taxon>
        <taxon>Bacillati</taxon>
        <taxon>Bacillota</taxon>
        <taxon>Bacilli</taxon>
        <taxon>Bacillales</taxon>
        <taxon>Paenibacillaceae</taxon>
        <taxon>Cohnella</taxon>
    </lineage>
</organism>
<dbReference type="RefSeq" id="WP_204603688.1">
    <property type="nucleotide sequence ID" value="NZ_JBHSED010000015.1"/>
</dbReference>
<dbReference type="PROSITE" id="PS50880">
    <property type="entry name" value="TOPRIM"/>
    <property type="match status" value="1"/>
</dbReference>
<dbReference type="Proteomes" id="UP001595755">
    <property type="component" value="Unassembled WGS sequence"/>
</dbReference>